<sequence length="402" mass="45999">MLQRVKRFRYMEKQFHICVVANGFPNKKIPQYTFVEQLCRSLADYGWKVTVIAPQSITKCIIRREGLDPYFRTEYTEAGNGIDVYRPRFFSVGEFKWLGKEWNARRFSAAVSRAFRAMKQKPDVCYGHFWDCAFAVYRSARKFRIPLFVACGEAELTIFDSFRPETLSRFSEYVSGVICVSTKNLQESVSTGLTVKEKCRVIPNAIDPSRFYRKNKLQMRRQFGFDAGDFIVAFVGGFIHRKGTRRIAEAISLLDDSSVKSLFIGKTMGSDACDPECKGILFKGCVPHDRIADYLNCADVFVMPTLHEGCCNANIEAMACGLPIISSDLPFNYDVLDSSFSILIDPMDIRQIAEAIRTLKDDPQRRRKMAEAALEHARQYTLERRAEQIIGFIKECINQPVK</sequence>
<dbReference type="PANTHER" id="PTHR45947:SF15">
    <property type="entry name" value="TEICHURONIC ACID BIOSYNTHESIS GLYCOSYLTRANSFERASE TUAC-RELATED"/>
    <property type="match status" value="1"/>
</dbReference>
<keyword evidence="3" id="KW-0808">Transferase</keyword>
<dbReference type="EMBL" id="FNRI01000008">
    <property type="protein sequence ID" value="SEA89039.1"/>
    <property type="molecule type" value="Genomic_DNA"/>
</dbReference>
<dbReference type="InterPro" id="IPR050194">
    <property type="entry name" value="Glycosyltransferase_grp1"/>
</dbReference>
<proteinExistence type="predicted"/>
<protein>
    <submittedName>
        <fullName evidence="3">Glycosyltransferase involved in cell wall bisynthesis</fullName>
    </submittedName>
</protein>
<feature type="domain" description="Glycosyltransferase subfamily 4-like N-terminal" evidence="2">
    <location>
        <begin position="33"/>
        <end position="210"/>
    </location>
</feature>
<dbReference type="Pfam" id="PF13439">
    <property type="entry name" value="Glyco_transf_4"/>
    <property type="match status" value="1"/>
</dbReference>
<gene>
    <name evidence="3" type="ORF">SAMN05444145_108108</name>
</gene>
<evidence type="ECO:0000313" key="4">
    <source>
        <dbReference type="Proteomes" id="UP000183253"/>
    </source>
</evidence>
<dbReference type="InterPro" id="IPR001296">
    <property type="entry name" value="Glyco_trans_1"/>
</dbReference>
<reference evidence="3 4" key="1">
    <citation type="submission" date="2016-10" db="EMBL/GenBank/DDBJ databases">
        <authorList>
            <person name="de Groot N.N."/>
        </authorList>
    </citation>
    <scope>NUCLEOTIDE SEQUENCE [LARGE SCALE GENOMIC DNA]</scope>
    <source>
        <strain evidence="3 4">DSM 25383</strain>
    </source>
</reference>
<dbReference type="CDD" id="cd03801">
    <property type="entry name" value="GT4_PimA-like"/>
    <property type="match status" value="1"/>
</dbReference>
<dbReference type="SUPFAM" id="SSF53756">
    <property type="entry name" value="UDP-Glycosyltransferase/glycogen phosphorylase"/>
    <property type="match status" value="1"/>
</dbReference>
<feature type="domain" description="Glycosyl transferase family 1" evidence="1">
    <location>
        <begin position="218"/>
        <end position="374"/>
    </location>
</feature>
<evidence type="ECO:0000259" key="2">
    <source>
        <dbReference type="Pfam" id="PF13439"/>
    </source>
</evidence>
<dbReference type="AlphaFoldDB" id="A0A1H4EVM4"/>
<evidence type="ECO:0000259" key="1">
    <source>
        <dbReference type="Pfam" id="PF00534"/>
    </source>
</evidence>
<organism evidence="3 4">
    <name type="scientific">Alistipes timonensis JC136</name>
    <dbReference type="NCBI Taxonomy" id="1033731"/>
    <lineage>
        <taxon>Bacteria</taxon>
        <taxon>Pseudomonadati</taxon>
        <taxon>Bacteroidota</taxon>
        <taxon>Bacteroidia</taxon>
        <taxon>Bacteroidales</taxon>
        <taxon>Rikenellaceae</taxon>
        <taxon>Alistipes</taxon>
    </lineage>
</organism>
<keyword evidence="4" id="KW-1185">Reference proteome</keyword>
<accession>A0A1H4EVM4</accession>
<dbReference type="STRING" id="1033731.SAMN05444145_108108"/>
<name>A0A1H4EVM4_9BACT</name>
<dbReference type="Pfam" id="PF00534">
    <property type="entry name" value="Glycos_transf_1"/>
    <property type="match status" value="1"/>
</dbReference>
<dbReference type="PANTHER" id="PTHR45947">
    <property type="entry name" value="SULFOQUINOVOSYL TRANSFERASE SQD2"/>
    <property type="match status" value="1"/>
</dbReference>
<dbReference type="Proteomes" id="UP000183253">
    <property type="component" value="Unassembled WGS sequence"/>
</dbReference>
<dbReference type="GO" id="GO:0016757">
    <property type="term" value="F:glycosyltransferase activity"/>
    <property type="evidence" value="ECO:0007669"/>
    <property type="project" value="InterPro"/>
</dbReference>
<dbReference type="InterPro" id="IPR028098">
    <property type="entry name" value="Glyco_trans_4-like_N"/>
</dbReference>
<dbReference type="Gene3D" id="3.40.50.2000">
    <property type="entry name" value="Glycogen Phosphorylase B"/>
    <property type="match status" value="2"/>
</dbReference>
<evidence type="ECO:0000313" key="3">
    <source>
        <dbReference type="EMBL" id="SEA89039.1"/>
    </source>
</evidence>